<accession>A0A7M7N7E7</accession>
<dbReference type="InterPro" id="IPR046439">
    <property type="entry name" value="ZF_RZ_dom"/>
</dbReference>
<reference evidence="11" key="1">
    <citation type="submission" date="2015-02" db="EMBL/GenBank/DDBJ databases">
        <title>Genome sequencing for Strongylocentrotus purpuratus.</title>
        <authorList>
            <person name="Murali S."/>
            <person name="Liu Y."/>
            <person name="Vee V."/>
            <person name="English A."/>
            <person name="Wang M."/>
            <person name="Skinner E."/>
            <person name="Han Y."/>
            <person name="Muzny D.M."/>
            <person name="Worley K.C."/>
            <person name="Gibbs R.A."/>
        </authorList>
    </citation>
    <scope>NUCLEOTIDE SEQUENCE</scope>
</reference>
<dbReference type="GO" id="GO:0031048">
    <property type="term" value="P:regulatory ncRNA-mediated heterochromatin formation"/>
    <property type="evidence" value="ECO:0000318"/>
    <property type="project" value="GO_Central"/>
</dbReference>
<dbReference type="GO" id="GO:0004386">
    <property type="term" value="F:helicase activity"/>
    <property type="evidence" value="ECO:0007669"/>
    <property type="project" value="InterPro"/>
</dbReference>
<dbReference type="GO" id="GO:0008270">
    <property type="term" value="F:zinc ion binding"/>
    <property type="evidence" value="ECO:0007669"/>
    <property type="project" value="UniProtKB-KW"/>
</dbReference>
<evidence type="ECO:0000259" key="9">
    <source>
        <dbReference type="PROSITE" id="PS51981"/>
    </source>
</evidence>
<evidence type="ECO:0000313" key="10">
    <source>
        <dbReference type="EnsemblMetazoa" id="XP_030831535"/>
    </source>
</evidence>
<keyword evidence="4" id="KW-0677">Repeat</keyword>
<dbReference type="GO" id="GO:0002376">
    <property type="term" value="P:immune system process"/>
    <property type="evidence" value="ECO:0007669"/>
    <property type="project" value="UniProtKB-KW"/>
</dbReference>
<dbReference type="Pfam" id="PF13086">
    <property type="entry name" value="AAA_11"/>
    <property type="match status" value="3"/>
</dbReference>
<keyword evidence="2" id="KW-0963">Cytoplasm</keyword>
<keyword evidence="11" id="KW-1185">Reference proteome</keyword>
<dbReference type="OrthoDB" id="2423195at2759"/>
<dbReference type="Pfam" id="PF25396">
    <property type="entry name" value="ZNFX1"/>
    <property type="match status" value="2"/>
</dbReference>
<dbReference type="GO" id="GO:0003723">
    <property type="term" value="F:RNA binding"/>
    <property type="evidence" value="ECO:0000318"/>
    <property type="project" value="GO_Central"/>
</dbReference>
<dbReference type="CDD" id="cd17936">
    <property type="entry name" value="EEXXEc_NFX1"/>
    <property type="match status" value="2"/>
</dbReference>
<dbReference type="InterPro" id="IPR027417">
    <property type="entry name" value="P-loop_NTPase"/>
</dbReference>
<dbReference type="FunFam" id="3.40.50.300:FF:002692">
    <property type="entry name" value="Zinc finger, NFX1-type-containing 1"/>
    <property type="match status" value="1"/>
</dbReference>
<feature type="compositionally biased region" description="Basic and acidic residues" evidence="8">
    <location>
        <begin position="72"/>
        <end position="109"/>
    </location>
</feature>
<dbReference type="GO" id="GO:0005737">
    <property type="term" value="C:cytoplasm"/>
    <property type="evidence" value="ECO:0007669"/>
    <property type="project" value="UniProtKB-SubCell"/>
</dbReference>
<keyword evidence="7" id="KW-0391">Immunity</keyword>
<dbReference type="SMART" id="SM00382">
    <property type="entry name" value="AAA"/>
    <property type="match status" value="2"/>
</dbReference>
<dbReference type="InterPro" id="IPR057373">
    <property type="entry name" value="ZNFX1"/>
</dbReference>
<dbReference type="FunFam" id="3.40.50.300:FF:003743">
    <property type="entry name" value="Uncharacterized protein"/>
    <property type="match status" value="1"/>
</dbReference>
<evidence type="ECO:0000256" key="3">
    <source>
        <dbReference type="ARBA" id="ARBA00022723"/>
    </source>
</evidence>
<organism evidence="10 11">
    <name type="scientific">Strongylocentrotus purpuratus</name>
    <name type="common">Purple sea urchin</name>
    <dbReference type="NCBI Taxonomy" id="7668"/>
    <lineage>
        <taxon>Eukaryota</taxon>
        <taxon>Metazoa</taxon>
        <taxon>Echinodermata</taxon>
        <taxon>Eleutherozoa</taxon>
        <taxon>Echinozoa</taxon>
        <taxon>Echinoidea</taxon>
        <taxon>Euechinoidea</taxon>
        <taxon>Echinacea</taxon>
        <taxon>Camarodonta</taxon>
        <taxon>Echinidea</taxon>
        <taxon>Strongylocentrotidae</taxon>
        <taxon>Strongylocentrotus</taxon>
    </lineage>
</organism>
<dbReference type="InParanoid" id="A0A7M7N7E7"/>
<dbReference type="InterPro" id="IPR003593">
    <property type="entry name" value="AAA+_ATPase"/>
</dbReference>
<dbReference type="PANTHER" id="PTHR10887:SF341">
    <property type="entry name" value="NFX1-TYPE ZINC FINGER-CONTAINING PROTEIN 1"/>
    <property type="match status" value="1"/>
</dbReference>
<dbReference type="PROSITE" id="PS51981">
    <property type="entry name" value="ZF_RZ"/>
    <property type="match status" value="1"/>
</dbReference>
<dbReference type="SMART" id="SM00438">
    <property type="entry name" value="ZnF_NFX"/>
    <property type="match status" value="5"/>
</dbReference>
<reference evidence="10" key="2">
    <citation type="submission" date="2021-01" db="UniProtKB">
        <authorList>
            <consortium name="EnsemblMetazoa"/>
        </authorList>
    </citation>
    <scope>IDENTIFICATION</scope>
</reference>
<dbReference type="OMA" id="MMSNIIT"/>
<protein>
    <recommendedName>
        <fullName evidence="9">RZ-type domain-containing protein</fullName>
    </recommendedName>
</protein>
<dbReference type="GeneID" id="105436448"/>
<evidence type="ECO:0000256" key="7">
    <source>
        <dbReference type="ARBA" id="ARBA00022859"/>
    </source>
</evidence>
<feature type="compositionally biased region" description="Basic and acidic residues" evidence="8">
    <location>
        <begin position="1424"/>
        <end position="1444"/>
    </location>
</feature>
<dbReference type="Proteomes" id="UP000007110">
    <property type="component" value="Unassembled WGS sequence"/>
</dbReference>
<feature type="compositionally biased region" description="Basic and acidic residues" evidence="8">
    <location>
        <begin position="1374"/>
        <end position="1416"/>
    </location>
</feature>
<feature type="region of interest" description="Disordered" evidence="8">
    <location>
        <begin position="336"/>
        <end position="359"/>
    </location>
</feature>
<dbReference type="SUPFAM" id="SSF52540">
    <property type="entry name" value="P-loop containing nucleoside triphosphate hydrolases"/>
    <property type="match status" value="2"/>
</dbReference>
<dbReference type="RefSeq" id="XP_030831535.1">
    <property type="nucleotide sequence ID" value="XM_030975675.1"/>
</dbReference>
<dbReference type="FunFam" id="3.40.50.300:FF:003185">
    <property type="entry name" value="Zinc finger, NFX1-type-containing 1, gene 2"/>
    <property type="match status" value="1"/>
</dbReference>
<dbReference type="GO" id="GO:0031380">
    <property type="term" value="C:nuclear RNA-directed RNA polymerase complex"/>
    <property type="evidence" value="ECO:0000318"/>
    <property type="project" value="GO_Central"/>
</dbReference>
<keyword evidence="5" id="KW-0863">Zinc-finger</keyword>
<evidence type="ECO:0000256" key="2">
    <source>
        <dbReference type="ARBA" id="ARBA00022490"/>
    </source>
</evidence>
<keyword evidence="3" id="KW-0479">Metal-binding</keyword>
<dbReference type="InterPro" id="IPR045055">
    <property type="entry name" value="DNA2/NAM7-like"/>
</dbReference>
<dbReference type="InterPro" id="IPR047187">
    <property type="entry name" value="SF1_C_Upf1"/>
</dbReference>
<evidence type="ECO:0000256" key="5">
    <source>
        <dbReference type="ARBA" id="ARBA00022771"/>
    </source>
</evidence>
<comment type="subcellular location">
    <subcellularLocation>
        <location evidence="1">Cytoplasm</location>
    </subcellularLocation>
</comment>
<feature type="compositionally biased region" description="Basic and acidic residues" evidence="8">
    <location>
        <begin position="135"/>
        <end position="156"/>
    </location>
</feature>
<dbReference type="FunFam" id="3.40.50.300:FF:003705">
    <property type="entry name" value="Uncharacterized protein"/>
    <property type="match status" value="1"/>
</dbReference>
<feature type="region of interest" description="Disordered" evidence="8">
    <location>
        <begin position="1"/>
        <end position="173"/>
    </location>
</feature>
<dbReference type="Gene3D" id="3.40.50.300">
    <property type="entry name" value="P-loop containing nucleotide triphosphate hydrolases"/>
    <property type="match status" value="6"/>
</dbReference>
<dbReference type="CDD" id="cd06008">
    <property type="entry name" value="NF-X1-zinc-finger"/>
    <property type="match status" value="1"/>
</dbReference>
<keyword evidence="6" id="KW-0862">Zinc</keyword>
<proteinExistence type="predicted"/>
<evidence type="ECO:0000313" key="11">
    <source>
        <dbReference type="Proteomes" id="UP000007110"/>
    </source>
</evidence>
<evidence type="ECO:0000256" key="1">
    <source>
        <dbReference type="ARBA" id="ARBA00004496"/>
    </source>
</evidence>
<dbReference type="InterPro" id="IPR000967">
    <property type="entry name" value="Znf_NFX1"/>
</dbReference>
<dbReference type="KEGG" id="spu:105436448"/>
<dbReference type="FunFam" id="3.40.50.300:FF:000742">
    <property type="entry name" value="NFX1-type zinc finger-containing protein 1"/>
    <property type="match status" value="2"/>
</dbReference>
<feature type="compositionally biased region" description="Basic and acidic residues" evidence="8">
    <location>
        <begin position="1453"/>
        <end position="1463"/>
    </location>
</feature>
<evidence type="ECO:0000256" key="4">
    <source>
        <dbReference type="ARBA" id="ARBA00022737"/>
    </source>
</evidence>
<dbReference type="InterPro" id="IPR041679">
    <property type="entry name" value="DNA2/NAM7-like_C"/>
</dbReference>
<dbReference type="InterPro" id="IPR041677">
    <property type="entry name" value="DNA2/NAM7_AAA_11"/>
</dbReference>
<dbReference type="PANTHER" id="PTHR10887">
    <property type="entry name" value="DNA2/NAM7 HELICASE FAMILY"/>
    <property type="match status" value="1"/>
</dbReference>
<feature type="domain" description="RZ-type" evidence="9">
    <location>
        <begin position="3168"/>
        <end position="3237"/>
    </location>
</feature>
<name>A0A7M7N7E7_STRPU</name>
<dbReference type="CDD" id="cd18808">
    <property type="entry name" value="SF1_C_Upf1"/>
    <property type="match status" value="2"/>
</dbReference>
<evidence type="ECO:0000256" key="6">
    <source>
        <dbReference type="ARBA" id="ARBA00022833"/>
    </source>
</evidence>
<dbReference type="EnsemblMetazoa" id="XM_030975675">
    <property type="protein sequence ID" value="XP_030831535"/>
    <property type="gene ID" value="LOC105436448"/>
</dbReference>
<dbReference type="Pfam" id="PF20173">
    <property type="entry name" value="ZnF_RZ-type"/>
    <property type="match status" value="1"/>
</dbReference>
<feature type="region of interest" description="Disordered" evidence="8">
    <location>
        <begin position="2134"/>
        <end position="2155"/>
    </location>
</feature>
<dbReference type="Pfam" id="PF13087">
    <property type="entry name" value="AAA_12"/>
    <property type="match status" value="2"/>
</dbReference>
<feature type="region of interest" description="Disordered" evidence="8">
    <location>
        <begin position="1356"/>
        <end position="1487"/>
    </location>
</feature>
<evidence type="ECO:0000256" key="8">
    <source>
        <dbReference type="SAM" id="MobiDB-lite"/>
    </source>
</evidence>
<sequence>MWGDDGDDNGGRFASRPYSGDDLGRGRRREFRRDGTRGQGRGAATCRDNVIWRRQKREGSHDRGDPMMAKRFRGENLQRRGSDTEVERKGGNDGDRGAQREVRDERDGTRGGPFRQRYNRQHDGQRGARARGRCQRGDHVDQNAARSRREDYRTQENNRYGQTQGRYRKNQGNFGPLSSRLLIEILEKDPSEAATELGSLKGNLQAGLNEDSMDEVRQHLFWDALAFMCGALGAEQTVIMLLTMTMDSKLCRQHLLTFLTKVRRPEEKIDERRLNLLKNVTIVFLSAMQSLPSRASDLKVAVTLMSDAVSDMDKDDKRDDIMKSIKSVSNHIEDIEKERDTKRQMDRISKNPPPDDFRQQDILPTVKELQPGYQPFLRPHLTRGVYADADHYLDVQFRLLKEDFSYPLRNGISEYLTFKKANPDRRAKLQDVRIYEEAHYIKSVLDFSGISHYMAFKKLPHVRWHSTKRLMYGSLLILSTDDFKSFIFATVANRDVEDLEKGMVAIALVDREDEDESCLLNKSFVIAESSVFFEAYRPVLLGLQRMSGPCLPFSQYTLSMCHDVKPPRYLQDRTVTEDGEMFINSCSIDISPLLKDIEGCSPTIDVLDDGAWPDIDDVQLDQSQYEAAKTALTKELSVIQGPPGTGKTHIGLKIIETLLLNREVWSSKENPSPILLVCYTNHALDQFLEGILTFHPTGIVRVGSRSKSEKLQSFNLNRMVGRWGIHDEEYVQRRIRHVKKEVGAAKRRVERTQARIEGARNGIISEYELDPFMSRQHYNSLLRFSHLKQLNSWLVEWLLCECQYDRDWNQKAKQDTLEQRNNQQEEESGKITKHYPVANRATVEVEYERSAIESDRMFDDEYGEEGSDEEENEGYPFLGLNLDDLNKAEDGNLRRFVQRKMSGKDVIDPRALQLMDVWSMRPNDRWALYHVWLHNYLQQLKGKLPANVLKFKQLCGQLDEAKHVQKYQVLRQATIIGMTTTGAANHQKVLHRVRPKIVVVEEAAEVLEAHIITALNASCQQLILIGDHQQLRPKPNVYYLAKKYHLDVSLFERLIKNEFPYSKLKLQYRMRIELSDLMRRNFYDSLHDHDTVKRYESVKAVKNDIFFLDHAEPEDDMEDTQSHYNLHEARLVVALCYYFLQQGYEPDKVTILTAYTGQLLKIKQMMDRSQFEGVNVNSIDNYQGEENDIIILSYVRSNSHGQIGFLGISNRVCVSLSRAKIGLYCVGNFTLFAEKSELWKGIVKDLEAMRSIGDSLTLQCTNHPEEGTAVKTDDDFKKVPLGGCSRDCDTMLDCGHACRLKCHPTDLKHLIYKCKDPCSKLKKGPCEDCDLEKAEQERARSETSAWSARRRKIKNTPWRIEHGRGGHRVGYQGGKERGGRGDDRAGWRRDRDEGGGRRDRRVEETGRWRDGRDAKAGDCGAGGWRRDKEEDGKDPHRRRGEQGAREGGIGNRPRGEEQEHDDAGAQGNGNRRGEPHHNQARGPRVVRPLGYKTLEQLLSKDPDDAVQELGSLKQGLGKLLEMTDIRYDLISLLFQVFHHVCQAQVSNETINMLLGMLGRNHFISRHLTLHLIAMRTERSDTRLRVMPRCIHDIANVLSQLQQRLPRYLTDVEVAATLLKDAVRYAEKRKILVNETIQEEVRQLVKFHETIQQEMLKKPYADIEPTPPPPDNFREHSVFPNSNELTDSFRPYLRANIKKGKYESVEHYLDVQFRLLREDFVRPLRKGISEYISTARPGKHDKRYEDVRIYYDVTLDEPLYSQSGVTFRIHFDESKLKGVRWQSSKRLIYGSLVILSPDDFKTLVFGTVANRKLDDLAKGFIEIKLERDEEIAEIFTEKTFIMAESSAYFEAYRHVLSRIQHVTEQSMPLADYIISASPNIRPPAYIRNDRSVEYDLSPIVSGDVPNAKQTAMRIKTVRILDDREWTRLGNTGLDESQLSAVKAALTQEMTVIQGPPGTGKTYIGLKIVHTLLENKRIWKEAQVLGLAGHADRSNKPILLVCYTNHALDQFLEGVADYNSEGIVRVGGRISSEVLKRFNLNSLRSSKLREETPRHVRRRIGEVHGEIESLGREVKGLQNKLNHTKKGLLHERVLMKHMTDAQETSLNQGNIFEEGGKSFLVHWLLGDIQMTFPSEELDVPEDNEPPNEEEKNEGEGELNILEEADVLDEIRRLDVDYTRDRLFTGDANANSDDDTLAFRLDDLDNLDVGGWHQDKRELSNRKHNLERKLRSNERMSDKEANTVRDVWGLGEDKRWRLYRYWAHLHRQESHRQLVDMQRQFTNVCQELREARSQEDFEILKNASVVGMTTTGAAKFHMLLQRIQPRIVVVEEAAEVLEAHIVTALTESCQHLILIGDHQQLRPSPTVFKLATQYNLDISLFERMINNGVPHQRLIIQHRMRPEISRLMRMERLYPYLQDDDSVRVFDDIHGVMKNIFFIHHEIAEDFVDEIKSHSNIHEAKFLVGLCRYFLQQGYLPEQITILTTYSGQLFAFKSRMKKSDFEGVRVATVDNFQGEENDIILLSLVRSNKEGSIGFLKIDNRICVALSRAKKGLYCIGNFKLLAQQNPSGPNLWREIVKDANIYGTIGKSLVLQCRNHIGTQNEVSSEADFSKVPEGGCSLPCEARLTCGHVCRMPCHTTDMKHENHKCRQKCTRTICPLGHRCMKQCYQPCDTQCKKSVDKTLPCGHLQKVPCYNSSSEVICESPCSRRLDCGHECKEPCGKSCTMFCEERIRRSDFPCGHNVLVKCSAGPESCSEPCDKILSCEHPCKGSCGKCHQGRLHAFCREKCGRTLICGHPCRSTCAADCPPCSRKCENRCQHSKCKKNCGEPCVPCAERCIWRCQHFRCGAQCGKPCDRRACNDPCTLLLKCGHPCIGLCGEPCPKKCRICDKEEVTMILFGDEDDDNARFVELEDCKHVIEANALDQWMKTDSGSKETSEATSIKLKECPWCTTPIRRNLRFGNLIKQALNDINAVKRNIFGDENTIHYLRRNLQEKLREVEENMDFFAIASDEKLFLQTMDARRFHGMVSSTSALSHGQITALKNRVRFLEEMRDVAEALRSLRSPSLNQQYVNQMKSEIVVLQTWLCQEPINRMSQQQTDDANREAKRLHLALNFFRILVQKPAAHDKASQQVKAAELQLFDGKAMTAQRADEVKSLLKMIVSKSGGLGISEKERKDIVAAMGLAKGHWFKCPNGHLYAIGGCGGASQTGKCPDCGQGIGGTNHRLTDGNRVASEMDGARYAAWSEEANNMANFNLNDLH</sequence>
<feature type="compositionally biased region" description="Polar residues" evidence="8">
    <location>
        <begin position="157"/>
        <end position="173"/>
    </location>
</feature>